<evidence type="ECO:0000313" key="1">
    <source>
        <dbReference type="EMBL" id="KDM53156.1"/>
    </source>
</evidence>
<accession>A0A836MHT2</accession>
<proteinExistence type="predicted"/>
<organism evidence="1 2">
    <name type="scientific">Acinetobacter nosocomialis</name>
    <dbReference type="NCBI Taxonomy" id="106654"/>
    <lineage>
        <taxon>Bacteria</taxon>
        <taxon>Pseudomonadati</taxon>
        <taxon>Pseudomonadota</taxon>
        <taxon>Gammaproteobacteria</taxon>
        <taxon>Moraxellales</taxon>
        <taxon>Moraxellaceae</taxon>
        <taxon>Acinetobacter</taxon>
        <taxon>Acinetobacter calcoaceticus/baumannii complex</taxon>
    </lineage>
</organism>
<name>A0A836MHT2_ACINO</name>
<evidence type="ECO:0000313" key="2">
    <source>
        <dbReference type="Proteomes" id="UP000027208"/>
    </source>
</evidence>
<comment type="caution">
    <text evidence="1">The sequence shown here is derived from an EMBL/GenBank/DDBJ whole genome shotgun (WGS) entry which is preliminary data.</text>
</comment>
<dbReference type="AlphaFoldDB" id="A0A836MHT2"/>
<protein>
    <submittedName>
        <fullName evidence="1">Uncharacterized protein</fullName>
    </submittedName>
</protein>
<reference evidence="1 2" key="1">
    <citation type="submission" date="2014-04" db="EMBL/GenBank/DDBJ databases">
        <title>The Genome Sequence of Acinetobacter baumanii BIDMC 57.</title>
        <authorList>
            <consortium name="The Broad Institute Genomics Platform"/>
            <consortium name="The Broad Institute Genome Sequencing Center for Infectious Disease"/>
            <person name="Murphy C."/>
            <person name="Cosimi L."/>
            <person name="Cerqueira G."/>
            <person name="Feldgarden M."/>
            <person name="Earl A."/>
            <person name="Spencer M.D."/>
            <person name="Fodor A."/>
            <person name="Sautter R.L."/>
            <person name="Hung D."/>
            <person name="Onderdonk A.B."/>
            <person name="Ernst C."/>
            <person name="Delaney M."/>
            <person name="DuBois A."/>
            <person name="Young S.K."/>
            <person name="Zeng Q."/>
            <person name="Gargeya S."/>
            <person name="Abouelleil A."/>
            <person name="Alvarado L."/>
            <person name="Chapman S.B."/>
            <person name="Gainer-Dewar J."/>
            <person name="Goldberg J."/>
            <person name="Griggs A."/>
            <person name="Gujja S."/>
            <person name="Hansen M."/>
            <person name="Howarth C."/>
            <person name="Imamovic A."/>
            <person name="Larimer J."/>
            <person name="Pearson M."/>
            <person name="Poon T.W."/>
            <person name="Priest M."/>
            <person name="Roberts A."/>
            <person name="Saif S."/>
            <person name="Shea T."/>
            <person name="Sykes S."/>
            <person name="Wortman J."/>
            <person name="Nusbaum C."/>
            <person name="Birren B."/>
        </authorList>
    </citation>
    <scope>NUCLEOTIDE SEQUENCE [LARGE SCALE GENOMIC DNA]</scope>
    <source>
        <strain evidence="1 2">BIDMC 57</strain>
    </source>
</reference>
<sequence length="86" mass="10165">MNGVERKILVAVGLIEKNMQKKVYYNYKRILEIICYKKQNIEIQEDGWLNLNQNILIVMFLSDYLRIFSRISAYSSIFEVNVGSKL</sequence>
<gene>
    <name evidence="1" type="ORF">AE32_03427</name>
</gene>
<dbReference type="Proteomes" id="UP000027208">
    <property type="component" value="Unassembled WGS sequence"/>
</dbReference>
<dbReference type="EMBL" id="JMUI01000017">
    <property type="protein sequence ID" value="KDM53156.1"/>
    <property type="molecule type" value="Genomic_DNA"/>
</dbReference>